<sequence length="45" mass="4971">MKADDVESSTSNDVNASYIIRVNFQGGRWSSSSNEGELIYLALVF</sequence>
<gene>
    <name evidence="1" type="ORF">MANES_08G039700</name>
</gene>
<dbReference type="EMBL" id="CM004394">
    <property type="protein sequence ID" value="OAY43071.1"/>
    <property type="molecule type" value="Genomic_DNA"/>
</dbReference>
<accession>A0A2C9VEI1</accession>
<dbReference type="AlphaFoldDB" id="A0A2C9VEI1"/>
<name>A0A2C9VEI1_MANES</name>
<reference evidence="1" key="1">
    <citation type="submission" date="2016-02" db="EMBL/GenBank/DDBJ databases">
        <title>WGS assembly of Manihot esculenta.</title>
        <authorList>
            <person name="Bredeson J.V."/>
            <person name="Prochnik S.E."/>
            <person name="Lyons J.B."/>
            <person name="Schmutz J."/>
            <person name="Grimwood J."/>
            <person name="Vrebalov J."/>
            <person name="Bart R.S."/>
            <person name="Amuge T."/>
            <person name="Ferguson M.E."/>
            <person name="Green R."/>
            <person name="Putnam N."/>
            <person name="Stites J."/>
            <person name="Rounsley S."/>
            <person name="Rokhsar D.S."/>
        </authorList>
    </citation>
    <scope>NUCLEOTIDE SEQUENCE [LARGE SCALE GENOMIC DNA]</scope>
    <source>
        <tissue evidence="1">Leaf</tissue>
    </source>
</reference>
<protein>
    <submittedName>
        <fullName evidence="1">Uncharacterized protein</fullName>
    </submittedName>
</protein>
<organism evidence="1">
    <name type="scientific">Manihot esculenta</name>
    <name type="common">Cassava</name>
    <name type="synonym">Jatropha manihot</name>
    <dbReference type="NCBI Taxonomy" id="3983"/>
    <lineage>
        <taxon>Eukaryota</taxon>
        <taxon>Viridiplantae</taxon>
        <taxon>Streptophyta</taxon>
        <taxon>Embryophyta</taxon>
        <taxon>Tracheophyta</taxon>
        <taxon>Spermatophyta</taxon>
        <taxon>Magnoliopsida</taxon>
        <taxon>eudicotyledons</taxon>
        <taxon>Gunneridae</taxon>
        <taxon>Pentapetalae</taxon>
        <taxon>rosids</taxon>
        <taxon>fabids</taxon>
        <taxon>Malpighiales</taxon>
        <taxon>Euphorbiaceae</taxon>
        <taxon>Crotonoideae</taxon>
        <taxon>Manihoteae</taxon>
        <taxon>Manihot</taxon>
    </lineage>
</organism>
<proteinExistence type="predicted"/>
<evidence type="ECO:0000313" key="1">
    <source>
        <dbReference type="EMBL" id="OAY43071.1"/>
    </source>
</evidence>